<sequence length="232" mass="26140">MANPAALLHEQLERWAVPDQQSVQNVRLTVHGSEDELAAEHRRAMSHIVALDELISGMEASGRRRTRAFRDALPRWQNWVLAYPQSWVHAVNGEQFRSRHDLDVLENLADALDQILPAYDESARANVTSALDEIRELLSSDESLPKDLLRHLHGILRHAQECLDDYDKFGDFELQKTVERLLVAVNAAAHVSAQPGKWETIRDKITYPVLVGLAIKAPEGVAKLMEILPTLP</sequence>
<protein>
    <submittedName>
        <fullName evidence="1">Uncharacterized protein</fullName>
    </submittedName>
</protein>
<gene>
    <name evidence="1" type="ORF">FHR86_003755</name>
</gene>
<evidence type="ECO:0000313" key="1">
    <source>
        <dbReference type="EMBL" id="NIJ03396.1"/>
    </source>
</evidence>
<comment type="caution">
    <text evidence="1">The sequence shown here is derived from an EMBL/GenBank/DDBJ whole genome shotgun (WGS) entry which is preliminary data.</text>
</comment>
<organism evidence="1 2">
    <name type="scientific">Paenarthrobacter ilicis</name>
    <dbReference type="NCBI Taxonomy" id="43665"/>
    <lineage>
        <taxon>Bacteria</taxon>
        <taxon>Bacillati</taxon>
        <taxon>Actinomycetota</taxon>
        <taxon>Actinomycetes</taxon>
        <taxon>Micrococcales</taxon>
        <taxon>Micrococcaceae</taxon>
        <taxon>Paenarthrobacter</taxon>
    </lineage>
</organism>
<accession>A0ABX0TQD6</accession>
<reference evidence="1 2" key="1">
    <citation type="submission" date="2020-03" db="EMBL/GenBank/DDBJ databases">
        <title>Genomic Encyclopedia of Type Strains, Phase III (KMG-III): the genomes of soil and plant-associated and newly described type strains.</title>
        <authorList>
            <person name="Whitman W."/>
        </authorList>
    </citation>
    <scope>NUCLEOTIDE SEQUENCE [LARGE SCALE GENOMIC DNA]</scope>
    <source>
        <strain evidence="1 2">CECT 4207</strain>
    </source>
</reference>
<evidence type="ECO:0000313" key="2">
    <source>
        <dbReference type="Proteomes" id="UP000802392"/>
    </source>
</evidence>
<keyword evidence="2" id="KW-1185">Reference proteome</keyword>
<dbReference type="EMBL" id="JAAOZD010000012">
    <property type="protein sequence ID" value="NIJ03396.1"/>
    <property type="molecule type" value="Genomic_DNA"/>
</dbReference>
<name>A0ABX0TQD6_9MICC</name>
<proteinExistence type="predicted"/>
<dbReference type="Proteomes" id="UP000802392">
    <property type="component" value="Unassembled WGS sequence"/>
</dbReference>